<feature type="compositionally biased region" description="Polar residues" evidence="1">
    <location>
        <begin position="543"/>
        <end position="553"/>
    </location>
</feature>
<feature type="compositionally biased region" description="Basic and acidic residues" evidence="1">
    <location>
        <begin position="764"/>
        <end position="794"/>
    </location>
</feature>
<dbReference type="Ensembl" id="ENSCSET00000013836.1">
    <property type="protein sequence ID" value="ENSCSEP00000013676.1"/>
    <property type="gene ID" value="ENSCSEG00000008803.1"/>
</dbReference>
<feature type="region of interest" description="Disordered" evidence="1">
    <location>
        <begin position="121"/>
        <end position="154"/>
    </location>
</feature>
<keyword evidence="2" id="KW-1133">Transmembrane helix</keyword>
<feature type="region of interest" description="Disordered" evidence="1">
    <location>
        <begin position="543"/>
        <end position="565"/>
    </location>
</feature>
<sequence length="955" mass="102002">MSWHLFFGHSFFSGFFFFSFPSEFESSQVTEKKRTVYQMALSKNAHARRCGSSSVSSTVNLCSLRHRWNFFMFFYIPVSLLGVPLSSFLSVSLSPCLSVSPVFIVLSDKLDEILAAAQQTISTNETPGTRGQGAKRDRGRSFYGNEQSFGDQSGMGLMSSGLGLGYDRGQFTSGHGPPHGMLRQKSIGVPEEERQFLHPPAMKFTRSLSVPGPDDIPPPPTTAPPDPPFSSAPPLGWRAKTSQQPSVSVSQSTSTSAHYQPYSQSVHFTHGGRERSGAPSTGPGSGAVDHTVPYAHAAAHTAQSRTASRKVAYSGEPVGGGIGGSTKAAGLRRGYSTAVPPSSIATVIPQQQQTTQSQPQRTDRTVSGAGAGGPKGGARRGKGPLVKQSKVEDLRVGQGTLGGKGSVEKSSIPIPTIIVKAPSTSSSGRSSQGSSVEADAPATGETDDAKTPHGPPPSTPAPQPPAPPSIPAPPPPSLPSIRAQENLDFTSQFGAAIVGAARRDRERFHEARKKSASLFMSAEEDTSLGGVSDGVALTRTQVSQQQLTTQADGSSARLRPSKSIDEGMFSGDTFIHHTRSMPPAFGLPEYSSPAVDYQPKSVPTDLYTTAGRPTAPSTSTFIHPLTGKALDPSSPLGLALAARERALRDDSRYRRGAEHQFSRQMSSVVFPSSAVTSQPVSSAAQSSSSSYLVTSSSLAATTPTVGRPPSPRILRGIGNVWGEDGGPEREREGGGAREGLRVRFSEDKTVHTHHYQAQSYQQPYKERERERSRERERERDKEREGYMRRAEHTASAESSVRQGTQSQVPQRPSFLRMESQADAYILSLTPPSPPPTSVQQTTGSSGTGLCSLPLSNITQSSTTPLTLHFAANFNSRTTCSAVSLTTATYWIVPQTLLYVPSSPSLQQHSYAGALFSYSSPAHSHTPPCLPWSPSTLLQPCHLCSFSGHCLACYDR</sequence>
<dbReference type="PANTHER" id="PTHR24135">
    <property type="entry name" value="SH3 AND MULTIPLE ANKYRIN REPEAT DOMAINS PROTEIN"/>
    <property type="match status" value="1"/>
</dbReference>
<organism evidence="3 4">
    <name type="scientific">Cynoglossus semilaevis</name>
    <name type="common">Tongue sole</name>
    <dbReference type="NCBI Taxonomy" id="244447"/>
    <lineage>
        <taxon>Eukaryota</taxon>
        <taxon>Metazoa</taxon>
        <taxon>Chordata</taxon>
        <taxon>Craniata</taxon>
        <taxon>Vertebrata</taxon>
        <taxon>Euteleostomi</taxon>
        <taxon>Actinopterygii</taxon>
        <taxon>Neopterygii</taxon>
        <taxon>Teleostei</taxon>
        <taxon>Neoteleostei</taxon>
        <taxon>Acanthomorphata</taxon>
        <taxon>Carangaria</taxon>
        <taxon>Pleuronectiformes</taxon>
        <taxon>Pleuronectoidei</taxon>
        <taxon>Cynoglossidae</taxon>
        <taxon>Cynoglossinae</taxon>
        <taxon>Cynoglossus</taxon>
    </lineage>
</organism>
<feature type="compositionally biased region" description="Basic and acidic residues" evidence="1">
    <location>
        <begin position="726"/>
        <end position="750"/>
    </location>
</feature>
<dbReference type="GO" id="GO:0014069">
    <property type="term" value="C:postsynaptic density"/>
    <property type="evidence" value="ECO:0007669"/>
    <property type="project" value="TreeGrafter"/>
</dbReference>
<reference evidence="3" key="2">
    <citation type="submission" date="2025-08" db="UniProtKB">
        <authorList>
            <consortium name="Ensembl"/>
        </authorList>
    </citation>
    <scope>IDENTIFICATION</scope>
</reference>
<feature type="compositionally biased region" description="Pro residues" evidence="1">
    <location>
        <begin position="453"/>
        <end position="478"/>
    </location>
</feature>
<feature type="compositionally biased region" description="Pro residues" evidence="1">
    <location>
        <begin position="214"/>
        <end position="231"/>
    </location>
</feature>
<dbReference type="GO" id="GO:0043197">
    <property type="term" value="C:dendritic spine"/>
    <property type="evidence" value="ECO:0007669"/>
    <property type="project" value="TreeGrafter"/>
</dbReference>
<dbReference type="GO" id="GO:0045211">
    <property type="term" value="C:postsynaptic membrane"/>
    <property type="evidence" value="ECO:0007669"/>
    <property type="project" value="TreeGrafter"/>
</dbReference>
<feature type="region of interest" description="Disordered" evidence="1">
    <location>
        <begin position="826"/>
        <end position="845"/>
    </location>
</feature>
<evidence type="ECO:0000256" key="2">
    <source>
        <dbReference type="SAM" id="Phobius"/>
    </source>
</evidence>
<keyword evidence="2" id="KW-0812">Transmembrane</keyword>
<feature type="transmembrane region" description="Helical" evidence="2">
    <location>
        <begin position="6"/>
        <end position="24"/>
    </location>
</feature>
<dbReference type="GO" id="GO:0030160">
    <property type="term" value="F:synaptic receptor adaptor activity"/>
    <property type="evidence" value="ECO:0007669"/>
    <property type="project" value="TreeGrafter"/>
</dbReference>
<dbReference type="AlphaFoldDB" id="A0A3P8VK70"/>
<evidence type="ECO:0000256" key="1">
    <source>
        <dbReference type="SAM" id="MobiDB-lite"/>
    </source>
</evidence>
<feature type="transmembrane region" description="Helical" evidence="2">
    <location>
        <begin position="70"/>
        <end position="91"/>
    </location>
</feature>
<protein>
    <submittedName>
        <fullName evidence="3">Uncharacterized protein</fullName>
    </submittedName>
</protein>
<keyword evidence="2" id="KW-0472">Membrane</keyword>
<name>A0A3P8VK70_CYNSE</name>
<dbReference type="PANTHER" id="PTHR24135:SF3">
    <property type="entry name" value="SH3 AND MULTIPLE ANKYRIN REPEAT DOMAINS PROTEIN 1"/>
    <property type="match status" value="1"/>
</dbReference>
<accession>A0A3P8VK70</accession>
<feature type="region of interest" description="Disordered" evidence="1">
    <location>
        <begin position="699"/>
        <end position="812"/>
    </location>
</feature>
<evidence type="ECO:0000313" key="3">
    <source>
        <dbReference type="Ensembl" id="ENSCSEP00000013676.1"/>
    </source>
</evidence>
<feature type="compositionally biased region" description="Low complexity" evidence="1">
    <location>
        <begin position="349"/>
        <end position="360"/>
    </location>
</feature>
<keyword evidence="4" id="KW-1185">Reference proteome</keyword>
<dbReference type="GO" id="GO:0035255">
    <property type="term" value="F:ionotropic glutamate receptor binding"/>
    <property type="evidence" value="ECO:0007669"/>
    <property type="project" value="TreeGrafter"/>
</dbReference>
<evidence type="ECO:0000313" key="4">
    <source>
        <dbReference type="Proteomes" id="UP000265120"/>
    </source>
</evidence>
<feature type="compositionally biased region" description="Low complexity" evidence="1">
    <location>
        <begin position="423"/>
        <end position="435"/>
    </location>
</feature>
<proteinExistence type="predicted"/>
<dbReference type="InterPro" id="IPR051569">
    <property type="entry name" value="SHANK"/>
</dbReference>
<reference evidence="3" key="3">
    <citation type="submission" date="2025-09" db="UniProtKB">
        <authorList>
            <consortium name="Ensembl"/>
        </authorList>
    </citation>
    <scope>IDENTIFICATION</scope>
</reference>
<feature type="compositionally biased region" description="Polar residues" evidence="1">
    <location>
        <begin position="257"/>
        <end position="267"/>
    </location>
</feature>
<feature type="region of interest" description="Disordered" evidence="1">
    <location>
        <begin position="204"/>
        <end position="486"/>
    </location>
</feature>
<dbReference type="Proteomes" id="UP000265120">
    <property type="component" value="Chromosome 17"/>
</dbReference>
<feature type="compositionally biased region" description="Low complexity" evidence="1">
    <location>
        <begin position="241"/>
        <end position="256"/>
    </location>
</feature>
<dbReference type="GeneTree" id="ENSGT00940000153561"/>
<reference evidence="3 4" key="1">
    <citation type="journal article" date="2014" name="Nat. Genet.">
        <title>Whole-genome sequence of a flatfish provides insights into ZW sex chromosome evolution and adaptation to a benthic lifestyle.</title>
        <authorList>
            <person name="Chen S."/>
            <person name="Zhang G."/>
            <person name="Shao C."/>
            <person name="Huang Q."/>
            <person name="Liu G."/>
            <person name="Zhang P."/>
            <person name="Song W."/>
            <person name="An N."/>
            <person name="Chalopin D."/>
            <person name="Volff J.N."/>
            <person name="Hong Y."/>
            <person name="Li Q."/>
            <person name="Sha Z."/>
            <person name="Zhou H."/>
            <person name="Xie M."/>
            <person name="Yu Q."/>
            <person name="Liu Y."/>
            <person name="Xiang H."/>
            <person name="Wang N."/>
            <person name="Wu K."/>
            <person name="Yang C."/>
            <person name="Zhou Q."/>
            <person name="Liao X."/>
            <person name="Yang L."/>
            <person name="Hu Q."/>
            <person name="Zhang J."/>
            <person name="Meng L."/>
            <person name="Jin L."/>
            <person name="Tian Y."/>
            <person name="Lian J."/>
            <person name="Yang J."/>
            <person name="Miao G."/>
            <person name="Liu S."/>
            <person name="Liang Z."/>
            <person name="Yan F."/>
            <person name="Li Y."/>
            <person name="Sun B."/>
            <person name="Zhang H."/>
            <person name="Zhang J."/>
            <person name="Zhu Y."/>
            <person name="Du M."/>
            <person name="Zhao Y."/>
            <person name="Schartl M."/>
            <person name="Tang Q."/>
            <person name="Wang J."/>
        </authorList>
    </citation>
    <scope>NUCLEOTIDE SEQUENCE</scope>
</reference>
<feature type="compositionally biased region" description="Polar residues" evidence="1">
    <location>
        <begin position="795"/>
        <end position="810"/>
    </location>
</feature>